<feature type="domain" description="Hedgehog/Intein (Hint)" evidence="1">
    <location>
        <begin position="177"/>
        <end position="323"/>
    </location>
</feature>
<dbReference type="InterPro" id="IPR028992">
    <property type="entry name" value="Hedgehog/Intein_dom"/>
</dbReference>
<evidence type="ECO:0000313" key="3">
    <source>
        <dbReference type="Proteomes" id="UP000198307"/>
    </source>
</evidence>
<proteinExistence type="predicted"/>
<keyword evidence="3" id="KW-1185">Reference proteome</keyword>
<evidence type="ECO:0000313" key="2">
    <source>
        <dbReference type="EMBL" id="SNT76360.1"/>
    </source>
</evidence>
<dbReference type="EMBL" id="FZQB01000019">
    <property type="protein sequence ID" value="SNT76360.1"/>
    <property type="molecule type" value="Genomic_DNA"/>
</dbReference>
<dbReference type="SUPFAM" id="SSF51294">
    <property type="entry name" value="Hedgehog/intein (Hint) domain"/>
    <property type="match status" value="1"/>
</dbReference>
<name>A0A239Q1Q6_9RHOB</name>
<dbReference type="Gene3D" id="2.170.16.10">
    <property type="entry name" value="Hedgehog/Intein (Hint) domain"/>
    <property type="match status" value="1"/>
</dbReference>
<dbReference type="AlphaFoldDB" id="A0A239Q1Q6"/>
<sequence>MPTHTMIYLGNFADLDRNEWSFSAERATAHFARTSFGSPDDPLYGQRVQVEMQDDNDDGVILTNNWFGHQEEISYSLPGSTAQSHEIDSAFTARNVEVTRLLPDGSTDRVQTTLRVIQDTGGNVFLMPPPMEDSDTSEIEAMTTLPIVSIRFPSAKYFSTDYNAAYAGRHDLTGFVPCFASGTLILTESGSRPIEQIAPGEMVMTRDHGPQPLRWRAQRSLTTRELRTHPNLRPIRIEVGALGVDIPDQPLLVSPQHRILLRSPIAQRMYGTQELLIAACKLTDLPGIRATSGNAPVTYVHLLFERHEILTSNGAETESLYPGKQAISGLGEAAEELFTLFPQLRDMAEPFPAARPFATGRRARQMVARHMRNRRALFN</sequence>
<dbReference type="InterPro" id="IPR036844">
    <property type="entry name" value="Hint_dom_sf"/>
</dbReference>
<evidence type="ECO:0000259" key="1">
    <source>
        <dbReference type="Pfam" id="PF13403"/>
    </source>
</evidence>
<accession>A0A239Q1Q6</accession>
<dbReference type="Pfam" id="PF13403">
    <property type="entry name" value="Hint_2"/>
    <property type="match status" value="1"/>
</dbReference>
<protein>
    <submittedName>
        <fullName evidence="2">Hint domain-containing protein</fullName>
    </submittedName>
</protein>
<gene>
    <name evidence="2" type="ORF">SAMN05444959_1197</name>
</gene>
<organism evidence="2 3">
    <name type="scientific">Paracoccus seriniphilus</name>
    <dbReference type="NCBI Taxonomy" id="184748"/>
    <lineage>
        <taxon>Bacteria</taxon>
        <taxon>Pseudomonadati</taxon>
        <taxon>Pseudomonadota</taxon>
        <taxon>Alphaproteobacteria</taxon>
        <taxon>Rhodobacterales</taxon>
        <taxon>Paracoccaceae</taxon>
        <taxon>Paracoccus</taxon>
    </lineage>
</organism>
<dbReference type="Proteomes" id="UP000198307">
    <property type="component" value="Unassembled WGS sequence"/>
</dbReference>
<reference evidence="2 3" key="1">
    <citation type="submission" date="2017-07" db="EMBL/GenBank/DDBJ databases">
        <authorList>
            <person name="Sun Z.S."/>
            <person name="Albrecht U."/>
            <person name="Echele G."/>
            <person name="Lee C.C."/>
        </authorList>
    </citation>
    <scope>NUCLEOTIDE SEQUENCE [LARGE SCALE GENOMIC DNA]</scope>
    <source>
        <strain evidence="2 3">DSM 14827</strain>
    </source>
</reference>
<dbReference type="RefSeq" id="WP_245847388.1">
    <property type="nucleotide sequence ID" value="NZ_CP067129.1"/>
</dbReference>